<dbReference type="AlphaFoldDB" id="A0A927BX02"/>
<keyword evidence="4 7" id="KW-0812">Transmembrane</keyword>
<evidence type="ECO:0000256" key="3">
    <source>
        <dbReference type="ARBA" id="ARBA00022475"/>
    </source>
</evidence>
<dbReference type="GO" id="GO:0071916">
    <property type="term" value="F:dipeptide transmembrane transporter activity"/>
    <property type="evidence" value="ECO:0007669"/>
    <property type="project" value="TreeGrafter"/>
</dbReference>
<dbReference type="CDD" id="cd06261">
    <property type="entry name" value="TM_PBP2"/>
    <property type="match status" value="1"/>
</dbReference>
<dbReference type="InterPro" id="IPR035906">
    <property type="entry name" value="MetI-like_sf"/>
</dbReference>
<evidence type="ECO:0000259" key="8">
    <source>
        <dbReference type="PROSITE" id="PS50928"/>
    </source>
</evidence>
<dbReference type="Gene3D" id="1.10.3720.10">
    <property type="entry name" value="MetI-like"/>
    <property type="match status" value="1"/>
</dbReference>
<evidence type="ECO:0000256" key="2">
    <source>
        <dbReference type="ARBA" id="ARBA00022448"/>
    </source>
</evidence>
<dbReference type="PANTHER" id="PTHR43163">
    <property type="entry name" value="DIPEPTIDE TRANSPORT SYSTEM PERMEASE PROTEIN DPPB-RELATED"/>
    <property type="match status" value="1"/>
</dbReference>
<dbReference type="SUPFAM" id="SSF161098">
    <property type="entry name" value="MetI-like"/>
    <property type="match status" value="1"/>
</dbReference>
<keyword evidence="3" id="KW-1003">Cell membrane</keyword>
<keyword evidence="2 7" id="KW-0813">Transport</keyword>
<dbReference type="Pfam" id="PF00528">
    <property type="entry name" value="BPD_transp_1"/>
    <property type="match status" value="1"/>
</dbReference>
<feature type="transmembrane region" description="Helical" evidence="7">
    <location>
        <begin position="99"/>
        <end position="122"/>
    </location>
</feature>
<evidence type="ECO:0000313" key="10">
    <source>
        <dbReference type="Proteomes" id="UP000621560"/>
    </source>
</evidence>
<feature type="transmembrane region" description="Helical" evidence="7">
    <location>
        <begin position="9"/>
        <end position="30"/>
    </location>
</feature>
<dbReference type="InterPro" id="IPR000515">
    <property type="entry name" value="MetI-like"/>
</dbReference>
<keyword evidence="5 7" id="KW-1133">Transmembrane helix</keyword>
<comment type="similarity">
    <text evidence="7">Belongs to the binding-protein-dependent transport system permease family.</text>
</comment>
<keyword evidence="6 7" id="KW-0472">Membrane</keyword>
<evidence type="ECO:0000256" key="1">
    <source>
        <dbReference type="ARBA" id="ARBA00004651"/>
    </source>
</evidence>
<accession>A0A927BX02</accession>
<dbReference type="InterPro" id="IPR045621">
    <property type="entry name" value="BPD_transp_1_N"/>
</dbReference>
<organism evidence="9 10">
    <name type="scientific">Paenibacillus sabuli</name>
    <dbReference type="NCBI Taxonomy" id="2772509"/>
    <lineage>
        <taxon>Bacteria</taxon>
        <taxon>Bacillati</taxon>
        <taxon>Bacillota</taxon>
        <taxon>Bacilli</taxon>
        <taxon>Bacillales</taxon>
        <taxon>Paenibacillaceae</taxon>
        <taxon>Paenibacillus</taxon>
    </lineage>
</organism>
<protein>
    <submittedName>
        <fullName evidence="9">ABC transporter permease</fullName>
    </submittedName>
</protein>
<feature type="transmembrane region" description="Helical" evidence="7">
    <location>
        <begin position="174"/>
        <end position="194"/>
    </location>
</feature>
<feature type="transmembrane region" description="Helical" evidence="7">
    <location>
        <begin position="134"/>
        <end position="162"/>
    </location>
</feature>
<keyword evidence="10" id="KW-1185">Reference proteome</keyword>
<sequence length="314" mass="34187">MLNFLLRRIVYMIPTLLGVSFVVFMLIQIVPGNPVDALLPPEASQEAKENMIRDLGLDRPLLLQYMNWLGKVVQGDFGQSIIKKYSINELMGEALANSMLLALASSLFSFFFAVLLGVYAAYRPNSWVASLGNMLAICGISVPNFWGGLILMGVFGIMLGWLPPMGMTSMGGGGFLDVLAHLVLPAVAAGMVTLGTMTRMVRSNVYELLNQEFVLTLRAKGARPITILLHVMKNATPPILTVAGLQFGNLLGGSVLVETVFSWPGLGHLIYQGITQRDYPIIQAGILVISIFFVVLNIIVDALHALIDPKVQRV</sequence>
<comment type="subcellular location">
    <subcellularLocation>
        <location evidence="1 7">Cell membrane</location>
        <topology evidence="1 7">Multi-pass membrane protein</topology>
    </subcellularLocation>
</comment>
<feature type="transmembrane region" description="Helical" evidence="7">
    <location>
        <begin position="281"/>
        <end position="307"/>
    </location>
</feature>
<evidence type="ECO:0000313" key="9">
    <source>
        <dbReference type="EMBL" id="MBD2847039.1"/>
    </source>
</evidence>
<dbReference type="EMBL" id="JACXIZ010000031">
    <property type="protein sequence ID" value="MBD2847039.1"/>
    <property type="molecule type" value="Genomic_DNA"/>
</dbReference>
<dbReference type="GO" id="GO:0005886">
    <property type="term" value="C:plasma membrane"/>
    <property type="evidence" value="ECO:0007669"/>
    <property type="project" value="UniProtKB-SubCell"/>
</dbReference>
<gene>
    <name evidence="9" type="ORF">IDH44_17715</name>
</gene>
<comment type="caution">
    <text evidence="9">The sequence shown here is derived from an EMBL/GenBank/DDBJ whole genome shotgun (WGS) entry which is preliminary data.</text>
</comment>
<evidence type="ECO:0000256" key="5">
    <source>
        <dbReference type="ARBA" id="ARBA00022989"/>
    </source>
</evidence>
<evidence type="ECO:0000256" key="4">
    <source>
        <dbReference type="ARBA" id="ARBA00022692"/>
    </source>
</evidence>
<evidence type="ECO:0000256" key="6">
    <source>
        <dbReference type="ARBA" id="ARBA00023136"/>
    </source>
</evidence>
<reference evidence="9" key="1">
    <citation type="submission" date="2020-09" db="EMBL/GenBank/DDBJ databases">
        <title>A novel bacterium of genus Paenibacillus, isolated from South China Sea.</title>
        <authorList>
            <person name="Huang H."/>
            <person name="Mo K."/>
            <person name="Hu Y."/>
        </authorList>
    </citation>
    <scope>NUCLEOTIDE SEQUENCE</scope>
    <source>
        <strain evidence="9">IB182496</strain>
    </source>
</reference>
<dbReference type="RefSeq" id="WP_190920004.1">
    <property type="nucleotide sequence ID" value="NZ_JACXIZ010000031.1"/>
</dbReference>
<feature type="domain" description="ABC transmembrane type-1" evidence="8">
    <location>
        <begin position="95"/>
        <end position="300"/>
    </location>
</feature>
<feature type="transmembrane region" description="Helical" evidence="7">
    <location>
        <begin position="239"/>
        <end position="261"/>
    </location>
</feature>
<dbReference type="Pfam" id="PF19300">
    <property type="entry name" value="BPD_transp_1_N"/>
    <property type="match status" value="1"/>
</dbReference>
<evidence type="ECO:0000256" key="7">
    <source>
        <dbReference type="RuleBase" id="RU363032"/>
    </source>
</evidence>
<name>A0A927BX02_9BACL</name>
<proteinExistence type="inferred from homology"/>
<dbReference type="PANTHER" id="PTHR43163:SF6">
    <property type="entry name" value="DIPEPTIDE TRANSPORT SYSTEM PERMEASE PROTEIN DPPB-RELATED"/>
    <property type="match status" value="1"/>
</dbReference>
<dbReference type="PROSITE" id="PS50928">
    <property type="entry name" value="ABC_TM1"/>
    <property type="match status" value="1"/>
</dbReference>
<dbReference type="Proteomes" id="UP000621560">
    <property type="component" value="Unassembled WGS sequence"/>
</dbReference>